<name>A0A0M3KBH8_ANISI</name>
<keyword evidence="2" id="KW-1185">Reference proteome</keyword>
<proteinExistence type="predicted"/>
<dbReference type="EMBL" id="UYRR01034495">
    <property type="protein sequence ID" value="VDK61271.1"/>
    <property type="molecule type" value="Genomic_DNA"/>
</dbReference>
<evidence type="ECO:0000313" key="2">
    <source>
        <dbReference type="Proteomes" id="UP000267096"/>
    </source>
</evidence>
<evidence type="ECO:0000313" key="1">
    <source>
        <dbReference type="EMBL" id="VDK61271.1"/>
    </source>
</evidence>
<organism evidence="3">
    <name type="scientific">Anisakis simplex</name>
    <name type="common">Herring worm</name>
    <dbReference type="NCBI Taxonomy" id="6269"/>
    <lineage>
        <taxon>Eukaryota</taxon>
        <taxon>Metazoa</taxon>
        <taxon>Ecdysozoa</taxon>
        <taxon>Nematoda</taxon>
        <taxon>Chromadorea</taxon>
        <taxon>Rhabditida</taxon>
        <taxon>Spirurina</taxon>
        <taxon>Ascaridomorpha</taxon>
        <taxon>Ascaridoidea</taxon>
        <taxon>Anisakidae</taxon>
        <taxon>Anisakis</taxon>
        <taxon>Anisakis simplex complex</taxon>
    </lineage>
</organism>
<accession>A0A0M3KBH8</accession>
<sequence length="66" mass="7540">MICSLKPIAQRPLMSGITHELWRDNVADENLSNGKIDSMDQPNLNYTSFGRCFRGRGKEKSVRVKE</sequence>
<dbReference type="WBParaSite" id="ASIM_0001832501-mRNA-1">
    <property type="protein sequence ID" value="ASIM_0001832501-mRNA-1"/>
    <property type="gene ID" value="ASIM_0001832501"/>
</dbReference>
<dbReference type="AlphaFoldDB" id="A0A0M3KBH8"/>
<evidence type="ECO:0000313" key="3">
    <source>
        <dbReference type="WBParaSite" id="ASIM_0001832501-mRNA-1"/>
    </source>
</evidence>
<gene>
    <name evidence="1" type="ORF">ASIM_LOCUS17726</name>
</gene>
<dbReference type="Proteomes" id="UP000267096">
    <property type="component" value="Unassembled WGS sequence"/>
</dbReference>
<protein>
    <submittedName>
        <fullName evidence="1 3">Uncharacterized protein</fullName>
    </submittedName>
</protein>
<reference evidence="3" key="1">
    <citation type="submission" date="2017-02" db="UniProtKB">
        <authorList>
            <consortium name="WormBaseParasite"/>
        </authorList>
    </citation>
    <scope>IDENTIFICATION</scope>
</reference>
<reference evidence="1 2" key="2">
    <citation type="submission" date="2018-11" db="EMBL/GenBank/DDBJ databases">
        <authorList>
            <consortium name="Pathogen Informatics"/>
        </authorList>
    </citation>
    <scope>NUCLEOTIDE SEQUENCE [LARGE SCALE GENOMIC DNA]</scope>
</reference>